<organism evidence="2 3">
    <name type="scientific">Colocasia esculenta</name>
    <name type="common">Wild taro</name>
    <name type="synonym">Arum esculentum</name>
    <dbReference type="NCBI Taxonomy" id="4460"/>
    <lineage>
        <taxon>Eukaryota</taxon>
        <taxon>Viridiplantae</taxon>
        <taxon>Streptophyta</taxon>
        <taxon>Embryophyta</taxon>
        <taxon>Tracheophyta</taxon>
        <taxon>Spermatophyta</taxon>
        <taxon>Magnoliopsida</taxon>
        <taxon>Liliopsida</taxon>
        <taxon>Araceae</taxon>
        <taxon>Aroideae</taxon>
        <taxon>Colocasieae</taxon>
        <taxon>Colocasia</taxon>
    </lineage>
</organism>
<reference evidence="2" key="1">
    <citation type="submission" date="2017-07" db="EMBL/GenBank/DDBJ databases">
        <title>Taro Niue Genome Assembly and Annotation.</title>
        <authorList>
            <person name="Atibalentja N."/>
            <person name="Keating K."/>
            <person name="Fields C.J."/>
        </authorList>
    </citation>
    <scope>NUCLEOTIDE SEQUENCE</scope>
    <source>
        <strain evidence="2">Niue_2</strain>
        <tissue evidence="2">Leaf</tissue>
    </source>
</reference>
<comment type="caution">
    <text evidence="2">The sequence shown here is derived from an EMBL/GenBank/DDBJ whole genome shotgun (WGS) entry which is preliminary data.</text>
</comment>
<name>A0A843V484_COLES</name>
<feature type="compositionally biased region" description="Basic and acidic residues" evidence="1">
    <location>
        <begin position="140"/>
        <end position="149"/>
    </location>
</feature>
<accession>A0A843V484</accession>
<gene>
    <name evidence="2" type="ORF">Taro_021051</name>
</gene>
<evidence type="ECO:0000313" key="3">
    <source>
        <dbReference type="Proteomes" id="UP000652761"/>
    </source>
</evidence>
<proteinExistence type="predicted"/>
<protein>
    <submittedName>
        <fullName evidence="2">Uncharacterized protein</fullName>
    </submittedName>
</protein>
<evidence type="ECO:0000256" key="1">
    <source>
        <dbReference type="SAM" id="MobiDB-lite"/>
    </source>
</evidence>
<keyword evidence="3" id="KW-1185">Reference proteome</keyword>
<dbReference type="Proteomes" id="UP000652761">
    <property type="component" value="Unassembled WGS sequence"/>
</dbReference>
<feature type="region of interest" description="Disordered" evidence="1">
    <location>
        <begin position="122"/>
        <end position="159"/>
    </location>
</feature>
<sequence length="190" mass="19780">MCVHQGAFSGTIHLTLRTLALAPTPIKDIGAVPCKGTFSSSREHALILRNPLPRKFLTDLGIGGFPRSSPGPPDPLLVLQALVRTGARLPIFSSGGLFGSGPNRNTLPHLALSVGRTSAMAHGRSSHQNLGSQATRSRQSRADSRDRVPPVDVAIAPTGGPGDVPAAVVPATAQEMAELRGQVQHLVGIC</sequence>
<dbReference type="AlphaFoldDB" id="A0A843V484"/>
<evidence type="ECO:0000313" key="2">
    <source>
        <dbReference type="EMBL" id="MQL88494.1"/>
    </source>
</evidence>
<dbReference type="EMBL" id="NMUH01001062">
    <property type="protein sequence ID" value="MQL88494.1"/>
    <property type="molecule type" value="Genomic_DNA"/>
</dbReference>